<evidence type="ECO:0000313" key="3">
    <source>
        <dbReference type="Proteomes" id="UP001468798"/>
    </source>
</evidence>
<organism evidence="2 3">
    <name type="scientific">Flavobacterium polysaccharolyticum</name>
    <dbReference type="NCBI Taxonomy" id="3133148"/>
    <lineage>
        <taxon>Bacteria</taxon>
        <taxon>Pseudomonadati</taxon>
        <taxon>Bacteroidota</taxon>
        <taxon>Flavobacteriia</taxon>
        <taxon>Flavobacteriales</taxon>
        <taxon>Flavobacteriaceae</taxon>
        <taxon>Flavobacterium</taxon>
    </lineage>
</organism>
<keyword evidence="3" id="KW-1185">Reference proteome</keyword>
<proteinExistence type="predicted"/>
<feature type="signal peptide" evidence="1">
    <location>
        <begin position="1"/>
        <end position="22"/>
    </location>
</feature>
<dbReference type="RefSeq" id="WP_342690904.1">
    <property type="nucleotide sequence ID" value="NZ_JBCGDP010000003.1"/>
</dbReference>
<evidence type="ECO:0000256" key="1">
    <source>
        <dbReference type="SAM" id="SignalP"/>
    </source>
</evidence>
<sequence>MNKIKFSILGLIALLLSTTILISCSKDEDTQNPVATNNESLLLKKAYGFESISYKNDKSNNLMFKSSTNLDRLTLNKSSKSQDLDLSNVTQINWSKEKISYLIPFINNSRKSLVITINSNEIGKPLNFETAEIVENTINSLNGNGEIILTNISGSFKKTFEKGKLINEVNIYGKKSPFRKCFDDAYDAICDGFIGCASWYSSPLPALTAIAYCGATT</sequence>
<name>A0ABU9NKK1_9FLAO</name>
<gene>
    <name evidence="2" type="ORF">WFZ86_04950</name>
</gene>
<evidence type="ECO:0008006" key="4">
    <source>
        <dbReference type="Google" id="ProtNLM"/>
    </source>
</evidence>
<evidence type="ECO:0000313" key="2">
    <source>
        <dbReference type="EMBL" id="MEM0575836.1"/>
    </source>
</evidence>
<dbReference type="EMBL" id="JBCGDP010000003">
    <property type="protein sequence ID" value="MEM0575836.1"/>
    <property type="molecule type" value="Genomic_DNA"/>
</dbReference>
<reference evidence="2 3" key="1">
    <citation type="submission" date="2024-03" db="EMBL/GenBank/DDBJ databases">
        <title>Two novel species of the genus Flavobacterium exhibiting potentially degradation of complex polysaccharides.</title>
        <authorList>
            <person name="Lian X."/>
        </authorList>
    </citation>
    <scope>NUCLEOTIDE SEQUENCE [LARGE SCALE GENOMIC DNA]</scope>
    <source>
        <strain evidence="2 3">N6</strain>
    </source>
</reference>
<dbReference type="Proteomes" id="UP001468798">
    <property type="component" value="Unassembled WGS sequence"/>
</dbReference>
<feature type="chain" id="PRO_5045766768" description="Lipoprotein" evidence="1">
    <location>
        <begin position="23"/>
        <end position="217"/>
    </location>
</feature>
<accession>A0ABU9NKK1</accession>
<comment type="caution">
    <text evidence="2">The sequence shown here is derived from an EMBL/GenBank/DDBJ whole genome shotgun (WGS) entry which is preliminary data.</text>
</comment>
<protein>
    <recommendedName>
        <fullName evidence="4">Lipoprotein</fullName>
    </recommendedName>
</protein>
<dbReference type="PROSITE" id="PS51257">
    <property type="entry name" value="PROKAR_LIPOPROTEIN"/>
    <property type="match status" value="1"/>
</dbReference>
<keyword evidence="1" id="KW-0732">Signal</keyword>